<name>A0A8S0TQR6_OLEEU</name>
<dbReference type="AlphaFoldDB" id="A0A8S0TQR6"/>
<accession>A0A8S0TQR6</accession>
<keyword evidence="2" id="KW-1185">Reference proteome</keyword>
<evidence type="ECO:0000313" key="1">
    <source>
        <dbReference type="EMBL" id="CAA3008317.1"/>
    </source>
</evidence>
<comment type="caution">
    <text evidence="1">The sequence shown here is derived from an EMBL/GenBank/DDBJ whole genome shotgun (WGS) entry which is preliminary data.</text>
</comment>
<evidence type="ECO:0000313" key="2">
    <source>
        <dbReference type="Proteomes" id="UP000594638"/>
    </source>
</evidence>
<gene>
    <name evidence="1" type="ORF">OLEA9_A082440</name>
</gene>
<dbReference type="Proteomes" id="UP000594638">
    <property type="component" value="Unassembled WGS sequence"/>
</dbReference>
<protein>
    <submittedName>
        <fullName evidence="1">Uncharacterized protein</fullName>
    </submittedName>
</protein>
<dbReference type="Gramene" id="OE9A082440T1">
    <property type="protein sequence ID" value="OE9A082440C1"/>
    <property type="gene ID" value="OE9A082440"/>
</dbReference>
<dbReference type="EMBL" id="CACTIH010007295">
    <property type="protein sequence ID" value="CAA3008317.1"/>
    <property type="molecule type" value="Genomic_DNA"/>
</dbReference>
<proteinExistence type="predicted"/>
<sequence>MFLGMVCRPRPRLGRGLAAIGMQPNFQAFVGSLWARCAGHVRDVSRARLGCRLVFRHFMAISWIRCAAHVKVGTKPNFQIILSSFVDKVRGYGQDATGTHPDFQFLGHSMQAMSRTRLGCGKDAA</sequence>
<organism evidence="1 2">
    <name type="scientific">Olea europaea subsp. europaea</name>
    <dbReference type="NCBI Taxonomy" id="158383"/>
    <lineage>
        <taxon>Eukaryota</taxon>
        <taxon>Viridiplantae</taxon>
        <taxon>Streptophyta</taxon>
        <taxon>Embryophyta</taxon>
        <taxon>Tracheophyta</taxon>
        <taxon>Spermatophyta</taxon>
        <taxon>Magnoliopsida</taxon>
        <taxon>eudicotyledons</taxon>
        <taxon>Gunneridae</taxon>
        <taxon>Pentapetalae</taxon>
        <taxon>asterids</taxon>
        <taxon>lamiids</taxon>
        <taxon>Lamiales</taxon>
        <taxon>Oleaceae</taxon>
        <taxon>Oleeae</taxon>
        <taxon>Olea</taxon>
    </lineage>
</organism>
<reference evidence="1 2" key="1">
    <citation type="submission" date="2019-12" db="EMBL/GenBank/DDBJ databases">
        <authorList>
            <person name="Alioto T."/>
            <person name="Alioto T."/>
            <person name="Gomez Garrido J."/>
        </authorList>
    </citation>
    <scope>NUCLEOTIDE SEQUENCE [LARGE SCALE GENOMIC DNA]</scope>
</reference>